<organism evidence="1 2">
    <name type="scientific">Borrelia crocidurae DOU</name>
    <dbReference type="NCBI Taxonomy" id="1293575"/>
    <lineage>
        <taxon>Bacteria</taxon>
        <taxon>Pseudomonadati</taxon>
        <taxon>Spirochaetota</taxon>
        <taxon>Spirochaetia</taxon>
        <taxon>Spirochaetales</taxon>
        <taxon>Borreliaceae</taxon>
        <taxon>Borrelia</taxon>
    </lineage>
</organism>
<evidence type="ECO:0000313" key="1">
    <source>
        <dbReference type="EMBL" id="AHH06682.1"/>
    </source>
</evidence>
<evidence type="ECO:0000313" key="2">
    <source>
        <dbReference type="Proteomes" id="UP000019337"/>
    </source>
</evidence>
<dbReference type="EMBL" id="CP004267">
    <property type="protein sequence ID" value="AHH06682.1"/>
    <property type="molecule type" value="Genomic_DNA"/>
</dbReference>
<gene>
    <name evidence="1" type="ORF">BCD_0616</name>
</gene>
<protein>
    <submittedName>
        <fullName evidence="1">Uncharacterized protein</fullName>
    </submittedName>
</protein>
<dbReference type="AlphaFoldDB" id="W5SIB9"/>
<dbReference type="Proteomes" id="UP000019337">
    <property type="component" value="Chromosome"/>
</dbReference>
<proteinExistence type="predicted"/>
<dbReference type="HOGENOM" id="CLU_2033581_0_0_12"/>
<keyword evidence="2" id="KW-1185">Reference proteome</keyword>
<dbReference type="PATRIC" id="fig|1293575.3.peg.619"/>
<name>W5SIB9_9SPIR</name>
<reference evidence="1" key="1">
    <citation type="submission" date="2013-02" db="EMBL/GenBank/DDBJ databases">
        <title>Comparative genomics of Borrelia species.</title>
        <authorList>
            <person name="Schwan T.G."/>
            <person name="Raffel S.J."/>
            <person name="Porcella S.F."/>
        </authorList>
    </citation>
    <scope>NUCLEOTIDE SEQUENCE [LARGE SCALE GENOMIC DNA]</scope>
    <source>
        <strain evidence="1">DOU</strain>
    </source>
</reference>
<accession>W5SIB9</accession>
<sequence length="121" mass="14089">MIKEGKKIFQNSYGYYYNYYPLNSINPTQLKEIKNLIAKYEQVIFNVSTPASLEYIKNLKEYKNKISIIVSLTPQHIKQLNWIENIVVVYGTTTLSFKSGFLTLTEDFNPKGQIPLMNLKN</sequence>